<evidence type="ECO:0000256" key="2">
    <source>
        <dbReference type="ARBA" id="ARBA00022475"/>
    </source>
</evidence>
<evidence type="ECO:0000256" key="1">
    <source>
        <dbReference type="ARBA" id="ARBA00004370"/>
    </source>
</evidence>
<dbReference type="GO" id="GO:0051301">
    <property type="term" value="P:cell division"/>
    <property type="evidence" value="ECO:0007669"/>
    <property type="project" value="UniProtKB-KW"/>
</dbReference>
<feature type="domain" description="POTRA" evidence="9">
    <location>
        <begin position="44"/>
        <end position="112"/>
    </location>
</feature>
<dbReference type="EMBL" id="FQVL01000002">
    <property type="protein sequence ID" value="SHE62077.1"/>
    <property type="molecule type" value="Genomic_DNA"/>
</dbReference>
<dbReference type="Gene3D" id="3.40.50.10960">
    <property type="match status" value="1"/>
</dbReference>
<keyword evidence="6 8" id="KW-0472">Membrane</keyword>
<keyword evidence="11" id="KW-1185">Reference proteome</keyword>
<organism evidence="10 11">
    <name type="scientific">Seinonella peptonophila</name>
    <dbReference type="NCBI Taxonomy" id="112248"/>
    <lineage>
        <taxon>Bacteria</taxon>
        <taxon>Bacillati</taxon>
        <taxon>Bacillota</taxon>
        <taxon>Bacilli</taxon>
        <taxon>Bacillales</taxon>
        <taxon>Thermoactinomycetaceae</taxon>
        <taxon>Seinonella</taxon>
    </lineage>
</organism>
<dbReference type="STRING" id="112248.SAMN05444392_10296"/>
<evidence type="ECO:0000256" key="7">
    <source>
        <dbReference type="ARBA" id="ARBA00023306"/>
    </source>
</evidence>
<keyword evidence="4 8" id="KW-0812">Transmembrane</keyword>
<dbReference type="InterPro" id="IPR034746">
    <property type="entry name" value="POTRA"/>
</dbReference>
<dbReference type="InterPro" id="IPR013685">
    <property type="entry name" value="POTRA_FtsQ_type"/>
</dbReference>
<evidence type="ECO:0000256" key="3">
    <source>
        <dbReference type="ARBA" id="ARBA00022618"/>
    </source>
</evidence>
<dbReference type="OrthoDB" id="2677691at2"/>
<keyword evidence="5 8" id="KW-1133">Transmembrane helix</keyword>
<dbReference type="Gene3D" id="3.10.20.310">
    <property type="entry name" value="membrane protein fhac"/>
    <property type="match status" value="1"/>
</dbReference>
<dbReference type="InterPro" id="IPR050487">
    <property type="entry name" value="FtsQ_DivIB"/>
</dbReference>
<keyword evidence="3" id="KW-0132">Cell division</keyword>
<evidence type="ECO:0000259" key="9">
    <source>
        <dbReference type="PROSITE" id="PS51779"/>
    </source>
</evidence>
<dbReference type="PANTHER" id="PTHR37820">
    <property type="entry name" value="CELL DIVISION PROTEIN DIVIB"/>
    <property type="match status" value="1"/>
</dbReference>
<dbReference type="PROSITE" id="PS51779">
    <property type="entry name" value="POTRA"/>
    <property type="match status" value="1"/>
</dbReference>
<dbReference type="Pfam" id="PF08478">
    <property type="entry name" value="POTRA_1"/>
    <property type="match status" value="1"/>
</dbReference>
<evidence type="ECO:0000256" key="8">
    <source>
        <dbReference type="SAM" id="Phobius"/>
    </source>
</evidence>
<dbReference type="Proteomes" id="UP000184476">
    <property type="component" value="Unassembled WGS sequence"/>
</dbReference>
<evidence type="ECO:0000256" key="4">
    <source>
        <dbReference type="ARBA" id="ARBA00022692"/>
    </source>
</evidence>
<keyword evidence="7" id="KW-0131">Cell cycle</keyword>
<sequence>MVERIPSLRTKVGSNRSPSPLVFLFIFLFLAGILLTLFMRSPLSKVSQIHIQGNRLLTKQQILQQANLQRDSFFFDLDRESIRSSLLKRPEIADVKVDRRFPNRLYIFLHEYPVVAYLSYQQRFAIPVLSNGVLLGNHACPIQVATRPLIESDAWDERIFLAIKGLASVPVTLRKQFLTIDQVSGQPDQVMIRSQYHHRIYIRASEIKQKLPLYLSFRNHPPGTLYLLRSFWFHSDTGLSDG</sequence>
<dbReference type="PANTHER" id="PTHR37820:SF1">
    <property type="entry name" value="CELL DIVISION PROTEIN FTSQ"/>
    <property type="match status" value="1"/>
</dbReference>
<comment type="subcellular location">
    <subcellularLocation>
        <location evidence="1">Membrane</location>
    </subcellularLocation>
</comment>
<dbReference type="GO" id="GO:0005886">
    <property type="term" value="C:plasma membrane"/>
    <property type="evidence" value="ECO:0007669"/>
    <property type="project" value="TreeGrafter"/>
</dbReference>
<protein>
    <submittedName>
        <fullName evidence="10">POTRA domain-containing protein, FtsQ-type</fullName>
    </submittedName>
</protein>
<evidence type="ECO:0000256" key="5">
    <source>
        <dbReference type="ARBA" id="ARBA00022989"/>
    </source>
</evidence>
<dbReference type="AlphaFoldDB" id="A0A1M4UZL7"/>
<proteinExistence type="predicted"/>
<evidence type="ECO:0000313" key="11">
    <source>
        <dbReference type="Proteomes" id="UP000184476"/>
    </source>
</evidence>
<feature type="transmembrane region" description="Helical" evidence="8">
    <location>
        <begin position="21"/>
        <end position="39"/>
    </location>
</feature>
<name>A0A1M4UZL7_9BACL</name>
<accession>A0A1M4UZL7</accession>
<evidence type="ECO:0000256" key="6">
    <source>
        <dbReference type="ARBA" id="ARBA00023136"/>
    </source>
</evidence>
<gene>
    <name evidence="10" type="ORF">SAMN05444392_10296</name>
</gene>
<dbReference type="RefSeq" id="WP_073153197.1">
    <property type="nucleotide sequence ID" value="NZ_FQVL01000002.1"/>
</dbReference>
<evidence type="ECO:0000313" key="10">
    <source>
        <dbReference type="EMBL" id="SHE62077.1"/>
    </source>
</evidence>
<reference evidence="10 11" key="1">
    <citation type="submission" date="2016-11" db="EMBL/GenBank/DDBJ databases">
        <authorList>
            <person name="Jaros S."/>
            <person name="Januszkiewicz K."/>
            <person name="Wedrychowicz H."/>
        </authorList>
    </citation>
    <scope>NUCLEOTIDE SEQUENCE [LARGE SCALE GENOMIC DNA]</scope>
    <source>
        <strain evidence="10 11">DSM 44666</strain>
    </source>
</reference>
<keyword evidence="2" id="KW-1003">Cell membrane</keyword>